<dbReference type="EMBL" id="PJQM01000437">
    <property type="protein sequence ID" value="RCI05255.1"/>
    <property type="molecule type" value="Genomic_DNA"/>
</dbReference>
<evidence type="ECO:0000259" key="3">
    <source>
        <dbReference type="SMART" id="SM01340"/>
    </source>
</evidence>
<proteinExistence type="inferred from homology"/>
<keyword evidence="4" id="KW-0547">Nucleotide-binding</keyword>
<name>A0A367KSS7_RHIST</name>
<dbReference type="InterPro" id="IPR036890">
    <property type="entry name" value="HATPase_C_sf"/>
</dbReference>
<keyword evidence="2" id="KW-0227">DNA damage</keyword>
<dbReference type="Pfam" id="PF13589">
    <property type="entry name" value="HATPase_c_3"/>
    <property type="match status" value="1"/>
</dbReference>
<evidence type="ECO:0000313" key="4">
    <source>
        <dbReference type="EMBL" id="RCI05255.1"/>
    </source>
</evidence>
<evidence type="ECO:0000256" key="1">
    <source>
        <dbReference type="ARBA" id="ARBA00006082"/>
    </source>
</evidence>
<dbReference type="InterPro" id="IPR013507">
    <property type="entry name" value="DNA_mismatch_S5_2-like"/>
</dbReference>
<dbReference type="Gene3D" id="3.30.565.10">
    <property type="entry name" value="Histidine kinase-like ATPase, C-terminal domain"/>
    <property type="match status" value="1"/>
</dbReference>
<protein>
    <submittedName>
        <fullName evidence="4">ATP-binding mismatch repair protein</fullName>
    </submittedName>
</protein>
<dbReference type="Proteomes" id="UP000253551">
    <property type="component" value="Unassembled WGS sequence"/>
</dbReference>
<accession>A0A367KSS7</accession>
<dbReference type="SUPFAM" id="SSF55874">
    <property type="entry name" value="ATPase domain of HSP90 chaperone/DNA topoisomerase II/histidine kinase"/>
    <property type="match status" value="1"/>
</dbReference>
<dbReference type="GO" id="GO:0006298">
    <property type="term" value="P:mismatch repair"/>
    <property type="evidence" value="ECO:0007669"/>
    <property type="project" value="InterPro"/>
</dbReference>
<dbReference type="OrthoDB" id="10263226at2759"/>
<reference evidence="4 5" key="1">
    <citation type="journal article" date="2018" name="G3 (Bethesda)">
        <title>Phylogenetic and Phylogenomic Definition of Rhizopus Species.</title>
        <authorList>
            <person name="Gryganskyi A.P."/>
            <person name="Golan J."/>
            <person name="Dolatabadi S."/>
            <person name="Mondo S."/>
            <person name="Robb S."/>
            <person name="Idnurm A."/>
            <person name="Muszewska A."/>
            <person name="Steczkiewicz K."/>
            <person name="Masonjones S."/>
            <person name="Liao H.L."/>
            <person name="Gajdeczka M.T."/>
            <person name="Anike F."/>
            <person name="Vuek A."/>
            <person name="Anishchenko I.M."/>
            <person name="Voigt K."/>
            <person name="de Hoog G.S."/>
            <person name="Smith M.E."/>
            <person name="Heitman J."/>
            <person name="Vilgalys R."/>
            <person name="Stajich J.E."/>
        </authorList>
    </citation>
    <scope>NUCLEOTIDE SEQUENCE [LARGE SCALE GENOMIC DNA]</scope>
    <source>
        <strain evidence="4 5">LSU 92-RS-03</strain>
    </source>
</reference>
<dbReference type="InterPro" id="IPR038973">
    <property type="entry name" value="MutL/Mlh/Pms-like"/>
</dbReference>
<evidence type="ECO:0000313" key="5">
    <source>
        <dbReference type="Proteomes" id="UP000253551"/>
    </source>
</evidence>
<dbReference type="STRING" id="4846.A0A367KSS7"/>
<evidence type="ECO:0000256" key="2">
    <source>
        <dbReference type="ARBA" id="ARBA00022763"/>
    </source>
</evidence>
<comment type="caution">
    <text evidence="4">The sequence shown here is derived from an EMBL/GenBank/DDBJ whole genome shotgun (WGS) entry which is preliminary data.</text>
</comment>
<comment type="similarity">
    <text evidence="1">Belongs to the DNA mismatch repair MutL/HexB family.</text>
</comment>
<dbReference type="InterPro" id="IPR002099">
    <property type="entry name" value="MutL/Mlh/PMS"/>
</dbReference>
<dbReference type="SMART" id="SM01340">
    <property type="entry name" value="DNA_mis_repair"/>
    <property type="match status" value="1"/>
</dbReference>
<dbReference type="FunFam" id="3.30.565.10:FF:000017">
    <property type="entry name" value="PMS1 homolog 1, mismatch repair system component"/>
    <property type="match status" value="1"/>
</dbReference>
<dbReference type="NCBIfam" id="TIGR00585">
    <property type="entry name" value="mutl"/>
    <property type="match status" value="1"/>
</dbReference>
<dbReference type="GO" id="GO:0140664">
    <property type="term" value="F:ATP-dependent DNA damage sensor activity"/>
    <property type="evidence" value="ECO:0007669"/>
    <property type="project" value="InterPro"/>
</dbReference>
<keyword evidence="5" id="KW-1185">Reference proteome</keyword>
<dbReference type="CDD" id="cd16926">
    <property type="entry name" value="HATPase_MutL-MLH-PMS-like"/>
    <property type="match status" value="1"/>
</dbReference>
<dbReference type="GO" id="GO:0032389">
    <property type="term" value="C:MutLalpha complex"/>
    <property type="evidence" value="ECO:0007669"/>
    <property type="project" value="TreeGrafter"/>
</dbReference>
<dbReference type="Pfam" id="PF01119">
    <property type="entry name" value="DNA_mis_repair"/>
    <property type="match status" value="1"/>
</dbReference>
<dbReference type="Gene3D" id="3.30.230.10">
    <property type="match status" value="1"/>
</dbReference>
<dbReference type="PANTHER" id="PTHR10073">
    <property type="entry name" value="DNA MISMATCH REPAIR PROTEIN MLH, PMS, MUTL"/>
    <property type="match status" value="1"/>
</dbReference>
<dbReference type="InterPro" id="IPR014721">
    <property type="entry name" value="Ribsml_uS5_D2-typ_fold_subgr"/>
</dbReference>
<dbReference type="PROSITE" id="PS00058">
    <property type="entry name" value="DNA_MISMATCH_REPAIR_1"/>
    <property type="match status" value="1"/>
</dbReference>
<dbReference type="SUPFAM" id="SSF54211">
    <property type="entry name" value="Ribosomal protein S5 domain 2-like"/>
    <property type="match status" value="1"/>
</dbReference>
<dbReference type="AlphaFoldDB" id="A0A367KSS7"/>
<dbReference type="GO" id="GO:0005524">
    <property type="term" value="F:ATP binding"/>
    <property type="evidence" value="ECO:0007669"/>
    <property type="project" value="UniProtKB-KW"/>
</dbReference>
<dbReference type="GO" id="GO:0016887">
    <property type="term" value="F:ATP hydrolysis activity"/>
    <property type="evidence" value="ECO:0007669"/>
    <property type="project" value="InterPro"/>
</dbReference>
<organism evidence="4 5">
    <name type="scientific">Rhizopus stolonifer</name>
    <name type="common">Rhizopus nigricans</name>
    <dbReference type="NCBI Taxonomy" id="4846"/>
    <lineage>
        <taxon>Eukaryota</taxon>
        <taxon>Fungi</taxon>
        <taxon>Fungi incertae sedis</taxon>
        <taxon>Mucoromycota</taxon>
        <taxon>Mucoromycotina</taxon>
        <taxon>Mucoromycetes</taxon>
        <taxon>Mucorales</taxon>
        <taxon>Mucorineae</taxon>
        <taxon>Rhizopodaceae</taxon>
        <taxon>Rhizopus</taxon>
    </lineage>
</organism>
<dbReference type="InterPro" id="IPR020568">
    <property type="entry name" value="Ribosomal_Su5_D2-typ_SF"/>
</dbReference>
<feature type="domain" description="DNA mismatch repair protein S5" evidence="3">
    <location>
        <begin position="209"/>
        <end position="338"/>
    </location>
</feature>
<dbReference type="PANTHER" id="PTHR10073:SF54">
    <property type="entry name" value="PMS1 PROTEIN HOMOLOG 1"/>
    <property type="match status" value="1"/>
</dbReference>
<dbReference type="GO" id="GO:0030983">
    <property type="term" value="F:mismatched DNA binding"/>
    <property type="evidence" value="ECO:0007669"/>
    <property type="project" value="InterPro"/>
</dbReference>
<sequence>MPIQILDTYTIQNLNSGQVIVDIETIVKELLENAIDAHATQIKLTLTEQGLESIEIKDNGSGIEQTDRMYMARRHYTSKLTTFDDLESLTSYGFRGEALNSICAVSQQVILTTKTTSDPISKQYTLDQEGCVLHEKTVHAIPSCGTLVQIQKPFFRIPVRRQLATKNKQKSVRKIQDMLVQYALVVPNIRFALNKEWIKPATATLTSTVSLLFPHVLSQMMAEYMEEEGEIKVHALLPKPNSDPSVVYRQDKMFIYVNHRPIHYIKSELKELIHTIKTKYNQASKYNDQKKNPFVFMDIQIPPKEYDVNIEPNKSTVLFHHKELIYQLVENKMLDVLYPTVSNEKQTNDWVFSMQNEVPADQQTPHQMTSILPMVESTVPTNDKQARMDDYLKPRIKHIQDSVIKTTTQKPFQAPLTPVHKSTVSAQTLTVPIQKPLICPSIIPQKRRQNETPLHQQLQVISTPRLQDIQHTFHRTKTRFDKTHRIKIEDYLKYHTTLDTQVHVHPHLDVQGKQLTFYTVNDVHQHIVELGLFKSQDIYINDRMKQLLVDHKVICRKLLSRPVQFQLSKQDPLYDIIFSIESKESVVKNDLHGHTNIVYHDMVDEAILFNGFRARWRKGKYKEHIVVQLTGIEQSIPDYSTEDLRELLSDMTKRPKRLQRYLWSLAQQQYRQNTKHALDSLVWRDMQDLVD</sequence>
<gene>
    <name evidence="4" type="primary">PMS1_2</name>
    <name evidence="4" type="ORF">CU098_012807</name>
</gene>
<keyword evidence="4" id="KW-0067">ATP-binding</keyword>
<dbReference type="InterPro" id="IPR014762">
    <property type="entry name" value="DNA_mismatch_repair_CS"/>
</dbReference>